<protein>
    <submittedName>
        <fullName evidence="2">Uncharacterized protein</fullName>
    </submittedName>
</protein>
<feature type="region of interest" description="Disordered" evidence="1">
    <location>
        <begin position="44"/>
        <end position="63"/>
    </location>
</feature>
<accession>A0A0L6UIU6</accession>
<evidence type="ECO:0000313" key="2">
    <source>
        <dbReference type="EMBL" id="KNZ47740.1"/>
    </source>
</evidence>
<reference evidence="2 3" key="1">
    <citation type="submission" date="2015-08" db="EMBL/GenBank/DDBJ databases">
        <title>Next Generation Sequencing and Analysis of the Genome of Puccinia sorghi L Schw, the Causal Agent of Maize Common Rust.</title>
        <authorList>
            <person name="Rochi L."/>
            <person name="Burguener G."/>
            <person name="Darino M."/>
            <person name="Turjanski A."/>
            <person name="Kreff E."/>
            <person name="Dieguez M.J."/>
            <person name="Sacco F."/>
        </authorList>
    </citation>
    <scope>NUCLEOTIDE SEQUENCE [LARGE SCALE GENOMIC DNA]</scope>
    <source>
        <strain evidence="2 3">RO10H11247</strain>
    </source>
</reference>
<feature type="region of interest" description="Disordered" evidence="1">
    <location>
        <begin position="283"/>
        <end position="309"/>
    </location>
</feature>
<comment type="caution">
    <text evidence="2">The sequence shown here is derived from an EMBL/GenBank/DDBJ whole genome shotgun (WGS) entry which is preliminary data.</text>
</comment>
<feature type="compositionally biased region" description="Low complexity" evidence="1">
    <location>
        <begin position="44"/>
        <end position="62"/>
    </location>
</feature>
<dbReference type="AlphaFoldDB" id="A0A0L6UIU6"/>
<dbReference type="Proteomes" id="UP000037035">
    <property type="component" value="Unassembled WGS sequence"/>
</dbReference>
<organism evidence="2 3">
    <name type="scientific">Puccinia sorghi</name>
    <dbReference type="NCBI Taxonomy" id="27349"/>
    <lineage>
        <taxon>Eukaryota</taxon>
        <taxon>Fungi</taxon>
        <taxon>Dikarya</taxon>
        <taxon>Basidiomycota</taxon>
        <taxon>Pucciniomycotina</taxon>
        <taxon>Pucciniomycetes</taxon>
        <taxon>Pucciniales</taxon>
        <taxon>Pucciniaceae</taxon>
        <taxon>Puccinia</taxon>
    </lineage>
</organism>
<sequence>PMHNIFLGLLRHHGTEFFGLKKKENNNWSDPDDLDCLVQQDNISDVDSNNDSNDSDSISMSSGAQKKKSCSEAYQYNQINTLLFSTSDNLQLLCNVIQEIRLPSHIGHIPGTVGQAKGGKLKAEEWINLFSILLMPTFLLIMKKSSSQLSISNLVRQNRTTDEDINNLEEHLKIYWQGILRLYPQVSTKPNHHLELHLPQCISCLGPAPCWTSWTFERLNGSLAAIPTNNKIGELNSTLLAKWATAQNFLGILPVLCNKLPSQLANSLKQLVNPSKNVATLGWPDLSRHNDSSSSVSETPDLSRPYDQFTPVPDLDSANHLEFSKQKLLEDIDHTRLLKRLVEIDGYDLVAPADQFRNWRKPIRSPILAHLIHYGTRLSFNNFEFKTRQRHPGNSTIHYQFKSGRSSSKLRYGQIIKIFT</sequence>
<dbReference type="PANTHER" id="PTHR46579">
    <property type="entry name" value="F5/8 TYPE C DOMAIN-CONTAINING PROTEIN-RELATED"/>
    <property type="match status" value="1"/>
</dbReference>
<dbReference type="STRING" id="27349.A0A0L6UIU6"/>
<name>A0A0L6UIU6_9BASI</name>
<proteinExistence type="predicted"/>
<feature type="non-terminal residue" evidence="2">
    <location>
        <position position="1"/>
    </location>
</feature>
<evidence type="ECO:0000256" key="1">
    <source>
        <dbReference type="SAM" id="MobiDB-lite"/>
    </source>
</evidence>
<dbReference type="VEuPathDB" id="FungiDB:VP01_6191g1"/>
<evidence type="ECO:0000313" key="3">
    <source>
        <dbReference type="Proteomes" id="UP000037035"/>
    </source>
</evidence>
<dbReference type="EMBL" id="LAVV01011487">
    <property type="protein sequence ID" value="KNZ47740.1"/>
    <property type="molecule type" value="Genomic_DNA"/>
</dbReference>
<dbReference type="PANTHER" id="PTHR46579:SF1">
    <property type="entry name" value="F5_8 TYPE C DOMAIN-CONTAINING PROTEIN"/>
    <property type="match status" value="1"/>
</dbReference>
<gene>
    <name evidence="2" type="ORF">VP01_6191g1</name>
</gene>
<dbReference type="OrthoDB" id="3269001at2759"/>
<keyword evidence="3" id="KW-1185">Reference proteome</keyword>
<feature type="non-terminal residue" evidence="2">
    <location>
        <position position="420"/>
    </location>
</feature>